<feature type="region of interest" description="Disordered" evidence="9">
    <location>
        <begin position="1"/>
        <end position="20"/>
    </location>
</feature>
<dbReference type="InterPro" id="IPR015854">
    <property type="entry name" value="ABC_transpr_LolD-like"/>
</dbReference>
<dbReference type="EMBL" id="NRRV01000007">
    <property type="protein sequence ID" value="MBK1629949.1"/>
    <property type="molecule type" value="Genomic_DNA"/>
</dbReference>
<gene>
    <name evidence="8 11" type="primary">lolD</name>
    <name evidence="11" type="ORF">CKO31_04170</name>
</gene>
<comment type="caution">
    <text evidence="11">The sequence shown here is derived from an EMBL/GenBank/DDBJ whole genome shotgun (WGS) entry which is preliminary data.</text>
</comment>
<keyword evidence="2 8" id="KW-1003">Cell membrane</keyword>
<dbReference type="PROSITE" id="PS00211">
    <property type="entry name" value="ABC_TRANSPORTER_1"/>
    <property type="match status" value="1"/>
</dbReference>
<dbReference type="PANTHER" id="PTHR24220">
    <property type="entry name" value="IMPORT ATP-BINDING PROTEIN"/>
    <property type="match status" value="1"/>
</dbReference>
<comment type="function">
    <text evidence="8">Part of the ABC transporter complex LolCDE involved in the translocation of mature outer membrane-directed lipoproteins, from the inner membrane to the periplasmic chaperone, LolA. Responsible for the formation of the LolA-lipoprotein complex in an ATP-dependent manner.</text>
</comment>
<evidence type="ECO:0000256" key="3">
    <source>
        <dbReference type="ARBA" id="ARBA00022519"/>
    </source>
</evidence>
<keyword evidence="1 8" id="KW-0813">Transport</keyword>
<evidence type="ECO:0000256" key="9">
    <source>
        <dbReference type="SAM" id="MobiDB-lite"/>
    </source>
</evidence>
<evidence type="ECO:0000256" key="7">
    <source>
        <dbReference type="ARBA" id="ARBA00023136"/>
    </source>
</evidence>
<reference evidence="11 12" key="1">
    <citation type="journal article" date="2020" name="Microorganisms">
        <title>Osmotic Adaptation and Compatible Solute Biosynthesis of Phototrophic Bacteria as Revealed from Genome Analyses.</title>
        <authorList>
            <person name="Imhoff J.F."/>
            <person name="Rahn T."/>
            <person name="Kunzel S."/>
            <person name="Keller A."/>
            <person name="Neulinger S.C."/>
        </authorList>
    </citation>
    <scope>NUCLEOTIDE SEQUENCE [LARGE SCALE GENOMIC DNA]</scope>
    <source>
        <strain evidence="11 12">DSM 6210</strain>
    </source>
</reference>
<evidence type="ECO:0000256" key="5">
    <source>
        <dbReference type="ARBA" id="ARBA00022840"/>
    </source>
</evidence>
<comment type="subcellular location">
    <subcellularLocation>
        <location evidence="8">Cell inner membrane</location>
        <topology evidence="8">Peripheral membrane protein</topology>
    </subcellularLocation>
</comment>
<dbReference type="Proteomes" id="UP000748752">
    <property type="component" value="Unassembled WGS sequence"/>
</dbReference>
<dbReference type="PROSITE" id="PS50893">
    <property type="entry name" value="ABC_TRANSPORTER_2"/>
    <property type="match status" value="1"/>
</dbReference>
<evidence type="ECO:0000256" key="4">
    <source>
        <dbReference type="ARBA" id="ARBA00022741"/>
    </source>
</evidence>
<dbReference type="CDD" id="cd03255">
    <property type="entry name" value="ABC_MJ0796_LolCDE_FtsE"/>
    <property type="match status" value="1"/>
</dbReference>
<dbReference type="InterPro" id="IPR017871">
    <property type="entry name" value="ABC_transporter-like_CS"/>
</dbReference>
<keyword evidence="6 8" id="KW-1278">Translocase</keyword>
<name>A0ABS1CEL3_9GAMM</name>
<dbReference type="InterPro" id="IPR027417">
    <property type="entry name" value="P-loop_NTPase"/>
</dbReference>
<comment type="subunit">
    <text evidence="8">The complex is composed of two ATP-binding proteins (LolD) and two transmembrane proteins (LolC and LolE).</text>
</comment>
<protein>
    <recommendedName>
        <fullName evidence="8">Lipoprotein-releasing system ATP-binding protein LolD</fullName>
        <ecNumber evidence="8">7.6.2.-</ecNumber>
    </recommendedName>
</protein>
<dbReference type="EC" id="7.6.2.-" evidence="8"/>
<evidence type="ECO:0000256" key="8">
    <source>
        <dbReference type="RuleBase" id="RU367068"/>
    </source>
</evidence>
<dbReference type="InterPro" id="IPR003593">
    <property type="entry name" value="AAA+_ATPase"/>
</dbReference>
<dbReference type="SUPFAM" id="SSF52540">
    <property type="entry name" value="P-loop containing nucleoside triphosphate hydrolases"/>
    <property type="match status" value="1"/>
</dbReference>
<keyword evidence="4 8" id="KW-0547">Nucleotide-binding</keyword>
<dbReference type="InterPro" id="IPR011924">
    <property type="entry name" value="LolD_lipo_ATP-bd"/>
</dbReference>
<dbReference type="Gene3D" id="3.40.50.300">
    <property type="entry name" value="P-loop containing nucleotide triphosphate hydrolases"/>
    <property type="match status" value="1"/>
</dbReference>
<dbReference type="NCBIfam" id="TIGR02211">
    <property type="entry name" value="LolD_lipo_ex"/>
    <property type="match status" value="1"/>
</dbReference>
<evidence type="ECO:0000313" key="11">
    <source>
        <dbReference type="EMBL" id="MBK1629949.1"/>
    </source>
</evidence>
<organism evidence="11 12">
    <name type="scientific">Thiohalocapsa halophila</name>
    <dbReference type="NCBI Taxonomy" id="69359"/>
    <lineage>
        <taxon>Bacteria</taxon>
        <taxon>Pseudomonadati</taxon>
        <taxon>Pseudomonadota</taxon>
        <taxon>Gammaproteobacteria</taxon>
        <taxon>Chromatiales</taxon>
        <taxon>Chromatiaceae</taxon>
        <taxon>Thiohalocapsa</taxon>
    </lineage>
</organism>
<dbReference type="RefSeq" id="WP_200234334.1">
    <property type="nucleotide sequence ID" value="NZ_NRRV01000007.1"/>
</dbReference>
<dbReference type="SMART" id="SM00382">
    <property type="entry name" value="AAA"/>
    <property type="match status" value="1"/>
</dbReference>
<dbReference type="GO" id="GO:0005524">
    <property type="term" value="F:ATP binding"/>
    <property type="evidence" value="ECO:0007669"/>
    <property type="project" value="UniProtKB-KW"/>
</dbReference>
<keyword evidence="7 8" id="KW-0472">Membrane</keyword>
<evidence type="ECO:0000313" key="12">
    <source>
        <dbReference type="Proteomes" id="UP000748752"/>
    </source>
</evidence>
<comment type="similarity">
    <text evidence="8">Belongs to the ABC transporter superfamily. Lipoprotein translocase (TC 3.A.1.125) family.</text>
</comment>
<feature type="compositionally biased region" description="Low complexity" evidence="9">
    <location>
        <begin position="8"/>
        <end position="20"/>
    </location>
</feature>
<dbReference type="InterPro" id="IPR003439">
    <property type="entry name" value="ABC_transporter-like_ATP-bd"/>
</dbReference>
<keyword evidence="5 8" id="KW-0067">ATP-binding</keyword>
<keyword evidence="12" id="KW-1185">Reference proteome</keyword>
<feature type="domain" description="ABC transporter" evidence="10">
    <location>
        <begin position="23"/>
        <end position="245"/>
    </location>
</feature>
<evidence type="ECO:0000256" key="1">
    <source>
        <dbReference type="ARBA" id="ARBA00022448"/>
    </source>
</evidence>
<keyword evidence="3 8" id="KW-0997">Cell inner membrane</keyword>
<dbReference type="PANTHER" id="PTHR24220:SF689">
    <property type="entry name" value="LIPOPROTEIN-RELEASING SYSTEM ATP-BINDING PROTEIN LOLD"/>
    <property type="match status" value="1"/>
</dbReference>
<evidence type="ECO:0000256" key="2">
    <source>
        <dbReference type="ARBA" id="ARBA00022475"/>
    </source>
</evidence>
<evidence type="ECO:0000259" key="10">
    <source>
        <dbReference type="PROSITE" id="PS50893"/>
    </source>
</evidence>
<dbReference type="Pfam" id="PF00005">
    <property type="entry name" value="ABC_tran"/>
    <property type="match status" value="1"/>
</dbReference>
<accession>A0ABS1CEL3</accession>
<sequence>MNDLAQSATPTPGAATDTALPVLESRGVGKTFRQGPQEVVVLRAVDLTIGQGERVAIVGASGSGKSTLLHCLGGLERPSSGQVLWAGQDPMRLSERERGLLRNRKLGFVYQFHHLLAEFTALENVAMPLLIGKLRPAEARERAAAVLARVGLDHRLTHKPSELSGGERQRAAVARALVTRPDCVLADEPTGNLDRHTATDVYEMMLELNAEQGTSLVIVTHDTDLAARADQIWRLDYGVLSRAAA</sequence>
<evidence type="ECO:0000256" key="6">
    <source>
        <dbReference type="ARBA" id="ARBA00022967"/>
    </source>
</evidence>
<dbReference type="InterPro" id="IPR017911">
    <property type="entry name" value="MacB-like_ATP-bd"/>
</dbReference>
<proteinExistence type="inferred from homology"/>
<keyword evidence="11" id="KW-0449">Lipoprotein</keyword>